<sequence>MPVLHMDTDACTAVKGQIVNSKEAINDSMTQINSQVSSMVGSTWIAPGAEQFKGEIEQWAGQVRQALENLQTLADRLQREVENWTGEGQSF</sequence>
<dbReference type="RefSeq" id="WP_075072536.1">
    <property type="nucleotide sequence ID" value="NZ_DF967972.1"/>
</dbReference>
<dbReference type="Proteomes" id="UP000055060">
    <property type="component" value="Unassembled WGS sequence"/>
</dbReference>
<dbReference type="STRING" id="360412.LARV_00936"/>
<feature type="coiled-coil region" evidence="1">
    <location>
        <begin position="49"/>
        <end position="87"/>
    </location>
</feature>
<gene>
    <name evidence="2" type="ORF">LARV_00936</name>
</gene>
<dbReference type="EMBL" id="DF967972">
    <property type="protein sequence ID" value="GAP13185.1"/>
    <property type="molecule type" value="Genomic_DNA"/>
</dbReference>
<reference evidence="2" key="1">
    <citation type="submission" date="2015-07" db="EMBL/GenBank/DDBJ databases">
        <title>Draft Genome Sequences of Anaerolinea thermolimosa IMO-1, Bellilinea caldifistulae GOMI-1, Leptolinea tardivitalis YMTK-2, Levilinea saccharolytica KIBI-1,Longilinea arvoryzae KOME-1, Previously Described as Members of the Anaerolineaceae (Chloroflexi).</title>
        <authorList>
            <person name="Sekiguchi Y."/>
            <person name="Ohashi A."/>
            <person name="Matsuura N."/>
            <person name="Tourlousse M.D."/>
        </authorList>
    </citation>
    <scope>NUCLEOTIDE SEQUENCE [LARGE SCALE GENOMIC DNA]</scope>
    <source>
        <strain evidence="2">KOME-1</strain>
    </source>
</reference>
<name>A0A0S7BH82_9CHLR</name>
<evidence type="ECO:0000313" key="3">
    <source>
        <dbReference type="Proteomes" id="UP000055060"/>
    </source>
</evidence>
<dbReference type="OrthoDB" id="4231069at2"/>
<organism evidence="2">
    <name type="scientific">Longilinea arvoryzae</name>
    <dbReference type="NCBI Taxonomy" id="360412"/>
    <lineage>
        <taxon>Bacteria</taxon>
        <taxon>Bacillati</taxon>
        <taxon>Chloroflexota</taxon>
        <taxon>Anaerolineae</taxon>
        <taxon>Anaerolineales</taxon>
        <taxon>Anaerolineaceae</taxon>
        <taxon>Longilinea</taxon>
    </lineage>
</organism>
<accession>A0A0S7BH82</accession>
<dbReference type="InterPro" id="IPR036689">
    <property type="entry name" value="ESAT-6-like_sf"/>
</dbReference>
<dbReference type="Pfam" id="PF06013">
    <property type="entry name" value="WXG100"/>
    <property type="match status" value="1"/>
</dbReference>
<dbReference type="InterPro" id="IPR010310">
    <property type="entry name" value="T7SS_ESAT-6-like"/>
</dbReference>
<evidence type="ECO:0000256" key="1">
    <source>
        <dbReference type="SAM" id="Coils"/>
    </source>
</evidence>
<dbReference type="AlphaFoldDB" id="A0A0S7BH82"/>
<evidence type="ECO:0000313" key="2">
    <source>
        <dbReference type="EMBL" id="GAP13185.1"/>
    </source>
</evidence>
<dbReference type="Gene3D" id="1.10.287.1060">
    <property type="entry name" value="ESAT-6-like"/>
    <property type="match status" value="1"/>
</dbReference>
<keyword evidence="1" id="KW-0175">Coiled coil</keyword>
<protein>
    <submittedName>
        <fullName evidence="2">Proteins of 100 residues with WXG</fullName>
    </submittedName>
</protein>
<proteinExistence type="predicted"/>
<dbReference type="SUPFAM" id="SSF140453">
    <property type="entry name" value="EsxAB dimer-like"/>
    <property type="match status" value="1"/>
</dbReference>
<keyword evidence="3" id="KW-1185">Reference proteome</keyword>